<keyword evidence="3 4" id="KW-0408">Iron</keyword>
<keyword evidence="7" id="KW-1185">Reference proteome</keyword>
<dbReference type="PROSITE" id="PS51257">
    <property type="entry name" value="PROKAR_LIPOPROTEIN"/>
    <property type="match status" value="1"/>
</dbReference>
<dbReference type="InterPro" id="IPR009056">
    <property type="entry name" value="Cyt_c-like_dom"/>
</dbReference>
<dbReference type="PROSITE" id="PS51007">
    <property type="entry name" value="CYTC"/>
    <property type="match status" value="1"/>
</dbReference>
<dbReference type="GO" id="GO:0020037">
    <property type="term" value="F:heme binding"/>
    <property type="evidence" value="ECO:0007669"/>
    <property type="project" value="InterPro"/>
</dbReference>
<organism evidence="6 7">
    <name type="scientific">Kordia periserrulae</name>
    <dbReference type="NCBI Taxonomy" id="701523"/>
    <lineage>
        <taxon>Bacteria</taxon>
        <taxon>Pseudomonadati</taxon>
        <taxon>Bacteroidota</taxon>
        <taxon>Flavobacteriia</taxon>
        <taxon>Flavobacteriales</taxon>
        <taxon>Flavobacteriaceae</taxon>
        <taxon>Kordia</taxon>
    </lineage>
</organism>
<evidence type="ECO:0000256" key="3">
    <source>
        <dbReference type="ARBA" id="ARBA00023004"/>
    </source>
</evidence>
<evidence type="ECO:0000256" key="2">
    <source>
        <dbReference type="ARBA" id="ARBA00022723"/>
    </source>
</evidence>
<dbReference type="GO" id="GO:0009055">
    <property type="term" value="F:electron transfer activity"/>
    <property type="evidence" value="ECO:0007669"/>
    <property type="project" value="InterPro"/>
</dbReference>
<dbReference type="SUPFAM" id="SSF46626">
    <property type="entry name" value="Cytochrome c"/>
    <property type="match status" value="1"/>
</dbReference>
<evidence type="ECO:0000256" key="4">
    <source>
        <dbReference type="PROSITE-ProRule" id="PRU00433"/>
    </source>
</evidence>
<name>A0A2T6BUN3_9FLAO</name>
<dbReference type="Gene3D" id="1.10.760.10">
    <property type="entry name" value="Cytochrome c-like domain"/>
    <property type="match status" value="1"/>
</dbReference>
<dbReference type="AlphaFoldDB" id="A0A2T6BUN3"/>
<reference evidence="6 7" key="1">
    <citation type="submission" date="2018-04" db="EMBL/GenBank/DDBJ databases">
        <title>Genomic Encyclopedia of Archaeal and Bacterial Type Strains, Phase II (KMG-II): from individual species to whole genera.</title>
        <authorList>
            <person name="Goeker M."/>
        </authorList>
    </citation>
    <scope>NUCLEOTIDE SEQUENCE [LARGE SCALE GENOMIC DNA]</scope>
    <source>
        <strain evidence="6 7">DSM 25731</strain>
    </source>
</reference>
<proteinExistence type="predicted"/>
<evidence type="ECO:0000256" key="1">
    <source>
        <dbReference type="ARBA" id="ARBA00022617"/>
    </source>
</evidence>
<evidence type="ECO:0000313" key="7">
    <source>
        <dbReference type="Proteomes" id="UP000244090"/>
    </source>
</evidence>
<dbReference type="Proteomes" id="UP000244090">
    <property type="component" value="Unassembled WGS sequence"/>
</dbReference>
<dbReference type="RefSeq" id="WP_108116046.1">
    <property type="nucleotide sequence ID" value="NZ_QBKT01000008.1"/>
</dbReference>
<protein>
    <submittedName>
        <fullName evidence="6">Cytochrome c</fullName>
    </submittedName>
</protein>
<dbReference type="GO" id="GO:0046872">
    <property type="term" value="F:metal ion binding"/>
    <property type="evidence" value="ECO:0007669"/>
    <property type="project" value="UniProtKB-KW"/>
</dbReference>
<gene>
    <name evidence="6" type="ORF">C8N46_10872</name>
</gene>
<comment type="caution">
    <text evidence="6">The sequence shown here is derived from an EMBL/GenBank/DDBJ whole genome shotgun (WGS) entry which is preliminary data.</text>
</comment>
<dbReference type="Pfam" id="PF00034">
    <property type="entry name" value="Cytochrom_C"/>
    <property type="match status" value="1"/>
</dbReference>
<dbReference type="OrthoDB" id="1494333at2"/>
<keyword evidence="2 4" id="KW-0479">Metal-binding</keyword>
<keyword evidence="1 4" id="KW-0349">Heme</keyword>
<evidence type="ECO:0000259" key="5">
    <source>
        <dbReference type="PROSITE" id="PS51007"/>
    </source>
</evidence>
<dbReference type="EMBL" id="QBKT01000008">
    <property type="protein sequence ID" value="PTX59762.1"/>
    <property type="molecule type" value="Genomic_DNA"/>
</dbReference>
<evidence type="ECO:0000313" key="6">
    <source>
        <dbReference type="EMBL" id="PTX59762.1"/>
    </source>
</evidence>
<sequence>MKRITHIITIAFLIQLLMSCSDTQKQLYSHQTTIETKIVTYTNDNHPGKKLMETLCYACHNPTASHDARIAPPMVAVKSHYLDDNMTKQEFAASIWNFVKKPSKENTKMRGAVRRFGVMPYQEFSKEDIELISNYIYDFKIEEPAWFKEHIQEKGHGKMKYRNDANQG</sequence>
<dbReference type="InterPro" id="IPR036909">
    <property type="entry name" value="Cyt_c-like_dom_sf"/>
</dbReference>
<accession>A0A2T6BUN3</accession>
<feature type="domain" description="Cytochrome c" evidence="5">
    <location>
        <begin position="43"/>
        <end position="140"/>
    </location>
</feature>